<sequence>MSHMHAAENKIKGKTQQNTGAALGNHSMEARGYGNHAAGHAQKHQAQAHHESAGVTDRVAGEGEKLMGKATNNPVRETKGEARKQGGKMNAPPGQETPPLSPLIPGTSGDTMGTMDVPPQDIPKPGSHGTIPIVLVAIAVIILVILLFGWACYRKYRTQFLDSSTTPVPMAQNTQTTHGPGMSLQQQQQHGGGYFRPTSRTNSYDADPVPPYPTDPATASDTIVQVGRPNSPVPQYSSPRETMRKEAEGRKQRGNVAETTVQDDEGEGRRRRSLDCAPGPSSSSPMPQSMSSHGRRPIGDIVPPSPPVSYDRDAVERHWQQKQRCDTPPTTK</sequence>
<feature type="compositionally biased region" description="Basic and acidic residues" evidence="1">
    <location>
        <begin position="241"/>
        <end position="251"/>
    </location>
</feature>
<name>A0A4P9Y1R0_9FUNG</name>
<feature type="compositionally biased region" description="Polar residues" evidence="1">
    <location>
        <begin position="164"/>
        <end position="189"/>
    </location>
</feature>
<proteinExistence type="predicted"/>
<evidence type="ECO:0000256" key="1">
    <source>
        <dbReference type="SAM" id="MobiDB-lite"/>
    </source>
</evidence>
<feature type="compositionally biased region" description="Basic and acidic residues" evidence="1">
    <location>
        <begin position="310"/>
        <end position="325"/>
    </location>
</feature>
<organism evidence="3 4">
    <name type="scientific">Piptocephalis cylindrospora</name>
    <dbReference type="NCBI Taxonomy" id="1907219"/>
    <lineage>
        <taxon>Eukaryota</taxon>
        <taxon>Fungi</taxon>
        <taxon>Fungi incertae sedis</taxon>
        <taxon>Zoopagomycota</taxon>
        <taxon>Zoopagomycotina</taxon>
        <taxon>Zoopagomycetes</taxon>
        <taxon>Zoopagales</taxon>
        <taxon>Piptocephalidaceae</taxon>
        <taxon>Piptocephalis</taxon>
    </lineage>
</organism>
<protein>
    <submittedName>
        <fullName evidence="3">Uncharacterized protein</fullName>
    </submittedName>
</protein>
<keyword evidence="4" id="KW-1185">Reference proteome</keyword>
<accession>A0A4P9Y1R0</accession>
<feature type="transmembrane region" description="Helical" evidence="2">
    <location>
        <begin position="131"/>
        <end position="153"/>
    </location>
</feature>
<evidence type="ECO:0000313" key="4">
    <source>
        <dbReference type="Proteomes" id="UP000267251"/>
    </source>
</evidence>
<feature type="compositionally biased region" description="Basic and acidic residues" evidence="1">
    <location>
        <begin position="1"/>
        <end position="11"/>
    </location>
</feature>
<dbReference type="EMBL" id="KZ988319">
    <property type="protein sequence ID" value="RKP12472.1"/>
    <property type="molecule type" value="Genomic_DNA"/>
</dbReference>
<keyword evidence="2" id="KW-0472">Membrane</keyword>
<dbReference type="AlphaFoldDB" id="A0A4P9Y1R0"/>
<gene>
    <name evidence="3" type="ORF">BJ684DRAFT_20992</name>
</gene>
<dbReference type="Proteomes" id="UP000267251">
    <property type="component" value="Unassembled WGS sequence"/>
</dbReference>
<feature type="compositionally biased region" description="Low complexity" evidence="1">
    <location>
        <begin position="280"/>
        <end position="292"/>
    </location>
</feature>
<dbReference type="OrthoDB" id="9999611at2759"/>
<evidence type="ECO:0000313" key="3">
    <source>
        <dbReference type="EMBL" id="RKP12472.1"/>
    </source>
</evidence>
<feature type="region of interest" description="Disordered" evidence="1">
    <location>
        <begin position="164"/>
        <end position="332"/>
    </location>
</feature>
<evidence type="ECO:0000256" key="2">
    <source>
        <dbReference type="SAM" id="Phobius"/>
    </source>
</evidence>
<keyword evidence="2" id="KW-1133">Transmembrane helix</keyword>
<keyword evidence="2" id="KW-0812">Transmembrane</keyword>
<reference evidence="4" key="1">
    <citation type="journal article" date="2018" name="Nat. Microbiol.">
        <title>Leveraging single-cell genomics to expand the fungal tree of life.</title>
        <authorList>
            <person name="Ahrendt S.R."/>
            <person name="Quandt C.A."/>
            <person name="Ciobanu D."/>
            <person name="Clum A."/>
            <person name="Salamov A."/>
            <person name="Andreopoulos B."/>
            <person name="Cheng J.F."/>
            <person name="Woyke T."/>
            <person name="Pelin A."/>
            <person name="Henrissat B."/>
            <person name="Reynolds N.K."/>
            <person name="Benny G.L."/>
            <person name="Smith M.E."/>
            <person name="James T.Y."/>
            <person name="Grigoriev I.V."/>
        </authorList>
    </citation>
    <scope>NUCLEOTIDE SEQUENCE [LARGE SCALE GENOMIC DNA]</scope>
</reference>
<feature type="region of interest" description="Disordered" evidence="1">
    <location>
        <begin position="1"/>
        <end position="100"/>
    </location>
</feature>